<dbReference type="GO" id="GO:0003824">
    <property type="term" value="F:catalytic activity"/>
    <property type="evidence" value="ECO:0007669"/>
    <property type="project" value="InterPro"/>
</dbReference>
<dbReference type="InterPro" id="IPR050128">
    <property type="entry name" value="Sulfate_adenylyltrnsfr_sub2"/>
</dbReference>
<dbReference type="RefSeq" id="WP_097779440.1">
    <property type="nucleotide sequence ID" value="NZ_NMTZ01000018.1"/>
</dbReference>
<dbReference type="SUPFAM" id="SSF54862">
    <property type="entry name" value="4Fe-4S ferredoxins"/>
    <property type="match status" value="1"/>
</dbReference>
<dbReference type="Gene3D" id="3.30.70.20">
    <property type="match status" value="1"/>
</dbReference>
<dbReference type="PROSITE" id="PS00198">
    <property type="entry name" value="4FE4S_FER_1"/>
    <property type="match status" value="1"/>
</dbReference>
<keyword evidence="3" id="KW-0411">Iron-sulfur</keyword>
<evidence type="ECO:0000313" key="5">
    <source>
        <dbReference type="EMBL" id="PDX84203.1"/>
    </source>
</evidence>
<organism evidence="5 6">
    <name type="scientific">Faecalibacterium prausnitzii</name>
    <dbReference type="NCBI Taxonomy" id="853"/>
    <lineage>
        <taxon>Bacteria</taxon>
        <taxon>Bacillati</taxon>
        <taxon>Bacillota</taxon>
        <taxon>Clostridia</taxon>
        <taxon>Eubacteriales</taxon>
        <taxon>Oscillospiraceae</taxon>
        <taxon>Faecalibacterium</taxon>
    </lineage>
</organism>
<keyword evidence="2" id="KW-0408">Iron</keyword>
<evidence type="ECO:0000256" key="2">
    <source>
        <dbReference type="ARBA" id="ARBA00023004"/>
    </source>
</evidence>
<dbReference type="Proteomes" id="UP000220480">
    <property type="component" value="Unassembled WGS sequence"/>
</dbReference>
<evidence type="ECO:0000256" key="3">
    <source>
        <dbReference type="ARBA" id="ARBA00023014"/>
    </source>
</evidence>
<dbReference type="SUPFAM" id="SSF52402">
    <property type="entry name" value="Adenine nucleotide alpha hydrolases-like"/>
    <property type="match status" value="1"/>
</dbReference>
<dbReference type="InterPro" id="IPR014729">
    <property type="entry name" value="Rossmann-like_a/b/a_fold"/>
</dbReference>
<dbReference type="GO" id="GO:0046872">
    <property type="term" value="F:metal ion binding"/>
    <property type="evidence" value="ECO:0007669"/>
    <property type="project" value="UniProtKB-KW"/>
</dbReference>
<comment type="caution">
    <text evidence="5">The sequence shown here is derived from an EMBL/GenBank/DDBJ whole genome shotgun (WGS) entry which is preliminary data.</text>
</comment>
<dbReference type="InterPro" id="IPR002500">
    <property type="entry name" value="PAPS_reduct_dom"/>
</dbReference>
<evidence type="ECO:0000313" key="6">
    <source>
        <dbReference type="Proteomes" id="UP000220480"/>
    </source>
</evidence>
<reference evidence="5 6" key="1">
    <citation type="journal article" date="2017" name="Front. Microbiol.">
        <title>New Insights into the Diversity of the Genus Faecalibacterium.</title>
        <authorList>
            <person name="Benevides L."/>
            <person name="Burman S."/>
            <person name="Martin R."/>
            <person name="Robert V."/>
            <person name="Thomas M."/>
            <person name="Miquel S."/>
            <person name="Chain F."/>
            <person name="Sokol H."/>
            <person name="Bermudez-Humaran L.G."/>
            <person name="Morrison M."/>
            <person name="Langella P."/>
            <person name="Azevedo V.A."/>
            <person name="Chatel J.M."/>
            <person name="Soares S."/>
        </authorList>
    </citation>
    <scope>NUCLEOTIDE SEQUENCE [LARGE SCALE GENOMIC DNA]</scope>
    <source>
        <strain evidence="5 6">CNCM I 4644</strain>
    </source>
</reference>
<evidence type="ECO:0000259" key="4">
    <source>
        <dbReference type="PROSITE" id="PS51379"/>
    </source>
</evidence>
<proteinExistence type="predicted"/>
<dbReference type="AlphaFoldDB" id="A0A2A7AYI8"/>
<dbReference type="PROSITE" id="PS51379">
    <property type="entry name" value="4FE4S_FER_2"/>
    <property type="match status" value="1"/>
</dbReference>
<dbReference type="PANTHER" id="PTHR43196:SF2">
    <property type="entry name" value="PHOSPHOADENOSINE PHOSPHOSULFATE REDUCTASE"/>
    <property type="match status" value="1"/>
</dbReference>
<accession>A0A2A7AYI8</accession>
<name>A0A2A7AYI8_9FIRM</name>
<gene>
    <name evidence="5" type="ORF">CGS59_07220</name>
</gene>
<dbReference type="EMBL" id="NMTZ01000018">
    <property type="protein sequence ID" value="PDX84203.1"/>
    <property type="molecule type" value="Genomic_DNA"/>
</dbReference>
<dbReference type="InterPro" id="IPR017896">
    <property type="entry name" value="4Fe4S_Fe-S-bd"/>
</dbReference>
<feature type="domain" description="4Fe-4S ferredoxin-type" evidence="4">
    <location>
        <begin position="447"/>
        <end position="477"/>
    </location>
</feature>
<dbReference type="Pfam" id="PF01507">
    <property type="entry name" value="PAPS_reduct"/>
    <property type="match status" value="1"/>
</dbReference>
<dbReference type="Gene3D" id="3.40.50.620">
    <property type="entry name" value="HUPs"/>
    <property type="match status" value="1"/>
</dbReference>
<sequence length="775" mass="88040">MYGYEWTEENGIFRLTINAKIQKEIRPVFHEELDFFGMDQYWDYPKDTTAPLLWAEGVRRYVLNGVCVAEAQGGGFYTKPTIKRLTEERLKLVPIDTDRLYEVNRQIMLSLEQKAVQFIQTQYEHYLPLGFSFVCAFSGGKDSLVLLDLMTKALAPKDYYVVFSNTGMELSDTLKTFVDAQKHWPGVRFKEAKCHMDMEESWNEFGPPASKLRWCCSVRKSVPTLMLLSELTGKDTKAVVFDGVRAEESLRRSKYTEVGEGVKNIQQVNCHAILKWSSAEIFVYALKKNVLLNNAYRHGIYRVGCKVCPMSAKWQDSLISFNYPDEVKSQLRMLEDMTLFAKGKIDKKYIEDGGWQARAGGKILKQGENRVSEEITATSIVFRIKNARQNWNSVLPIWGIPVDDDGKRITVKTKHGNFEMNYREENGQQIVSISPFFQLDRFDISTLRSIANKTAYCVGCKACTPQCPTGAYQIIDGKIVIRANRCVHCYNCCTYTDKGCMVAKSLFVRGENMENPDKYRNFGFRQSFYSHFVDTGVDCFDLPDQDKVLGKDQYKALKQWVAESGILKIETKGSKKVVLPELTVLGNKLINIGVYNPFGWAVMWANLAYNSIVVNAFCLNIGVGETFNKDDIVGILKYDNATACDHAANSLLSTFRDSPIGSSLMQGIQLDKDYYRAGWEYPHAVALLYALYLYAEHTGRKSFTFSELVNAHSNPDAKGISPADIYGIDVKKFREDVQGLVISFPKHIRVSFVANLDNIILEDYSSDDIIDLAEE</sequence>
<dbReference type="InterPro" id="IPR017900">
    <property type="entry name" value="4Fe4S_Fe_S_CS"/>
</dbReference>
<keyword evidence="1" id="KW-0479">Metal-binding</keyword>
<evidence type="ECO:0000256" key="1">
    <source>
        <dbReference type="ARBA" id="ARBA00022723"/>
    </source>
</evidence>
<dbReference type="GO" id="GO:0051536">
    <property type="term" value="F:iron-sulfur cluster binding"/>
    <property type="evidence" value="ECO:0007669"/>
    <property type="project" value="UniProtKB-KW"/>
</dbReference>
<protein>
    <recommendedName>
        <fullName evidence="4">4Fe-4S ferredoxin-type domain-containing protein</fullName>
    </recommendedName>
</protein>
<dbReference type="PANTHER" id="PTHR43196">
    <property type="entry name" value="SULFATE ADENYLYLTRANSFERASE SUBUNIT 2"/>
    <property type="match status" value="1"/>
</dbReference>